<name>A0A4R8DK18_9BACT</name>
<dbReference type="PROSITE" id="PS51257">
    <property type="entry name" value="PROKAR_LIPOPROTEIN"/>
    <property type="match status" value="1"/>
</dbReference>
<reference evidence="2 3" key="1">
    <citation type="submission" date="2019-03" db="EMBL/GenBank/DDBJ databases">
        <title>Genomic Encyclopedia of Type Strains, Phase IV (KMG-IV): sequencing the most valuable type-strain genomes for metagenomic binning, comparative biology and taxonomic classification.</title>
        <authorList>
            <person name="Goeker M."/>
        </authorList>
    </citation>
    <scope>NUCLEOTIDE SEQUENCE [LARGE SCALE GENOMIC DNA]</scope>
    <source>
        <strain evidence="2 3">DSM 100059</strain>
    </source>
</reference>
<evidence type="ECO:0000313" key="2">
    <source>
        <dbReference type="EMBL" id="TDW97526.1"/>
    </source>
</evidence>
<dbReference type="Pfam" id="PF14344">
    <property type="entry name" value="DUF4397"/>
    <property type="match status" value="1"/>
</dbReference>
<sequence>MRYPRHSLLVIAVCLVIAGCHKGGYPTPSSSLLFVNASVHESSINIYTDGTLFVSNLNFPDSTGYLSTREPVRALSILSAGDTVFSQPANFTTGREYSIFVADTGVNTGVQVTAVPDSFPATRPGYAFLRFLNFTPSVSNLDLYSTTLSQDLFTDRYFEENDAFSTTFVPYPSGTYELELRAPGTFVTVASLAAVTFEDGKAYTIFAKGATGVAGNRTLGIAILQHD</sequence>
<dbReference type="Proteomes" id="UP000294498">
    <property type="component" value="Unassembled WGS sequence"/>
</dbReference>
<dbReference type="InterPro" id="IPR025510">
    <property type="entry name" value="DUF4397"/>
</dbReference>
<proteinExistence type="predicted"/>
<gene>
    <name evidence="2" type="ORF">EDB95_5376</name>
</gene>
<dbReference type="AlphaFoldDB" id="A0A4R8DK18"/>
<protein>
    <submittedName>
        <fullName evidence="2">Uncharacterized protein DUF4397</fullName>
    </submittedName>
</protein>
<evidence type="ECO:0000259" key="1">
    <source>
        <dbReference type="Pfam" id="PF14344"/>
    </source>
</evidence>
<feature type="domain" description="DUF4397" evidence="1">
    <location>
        <begin position="32"/>
        <end position="144"/>
    </location>
</feature>
<dbReference type="EMBL" id="SODV01000002">
    <property type="protein sequence ID" value="TDW97526.1"/>
    <property type="molecule type" value="Genomic_DNA"/>
</dbReference>
<comment type="caution">
    <text evidence="2">The sequence shown here is derived from an EMBL/GenBank/DDBJ whole genome shotgun (WGS) entry which is preliminary data.</text>
</comment>
<dbReference type="RefSeq" id="WP_162852808.1">
    <property type="nucleotide sequence ID" value="NZ_SODV01000002.1"/>
</dbReference>
<organism evidence="2 3">
    <name type="scientific">Dinghuibacter silviterrae</name>
    <dbReference type="NCBI Taxonomy" id="1539049"/>
    <lineage>
        <taxon>Bacteria</taxon>
        <taxon>Pseudomonadati</taxon>
        <taxon>Bacteroidota</taxon>
        <taxon>Chitinophagia</taxon>
        <taxon>Chitinophagales</taxon>
        <taxon>Chitinophagaceae</taxon>
        <taxon>Dinghuibacter</taxon>
    </lineage>
</organism>
<accession>A0A4R8DK18</accession>
<evidence type="ECO:0000313" key="3">
    <source>
        <dbReference type="Proteomes" id="UP000294498"/>
    </source>
</evidence>
<keyword evidence="3" id="KW-1185">Reference proteome</keyword>